<dbReference type="AlphaFoldDB" id="A0A5P2AS87"/>
<feature type="compositionally biased region" description="Basic and acidic residues" evidence="1">
    <location>
        <begin position="1"/>
        <end position="11"/>
    </location>
</feature>
<feature type="compositionally biased region" description="Pro residues" evidence="1">
    <location>
        <begin position="13"/>
        <end position="23"/>
    </location>
</feature>
<evidence type="ECO:0000256" key="1">
    <source>
        <dbReference type="SAM" id="MobiDB-lite"/>
    </source>
</evidence>
<protein>
    <submittedName>
        <fullName evidence="2">Uncharacterized protein</fullName>
    </submittedName>
</protein>
<sequence>MTELPPSHDRVPPQAPPPPPDQPPAAAVPAAVPAAPDQAPPRPRRLGEVAALMSAVTVAVAGDGKPGRGELYKSLTFTTGLDGNGLANRAS</sequence>
<evidence type="ECO:0000313" key="2">
    <source>
        <dbReference type="EMBL" id="QES20687.1"/>
    </source>
</evidence>
<accession>A0A5P2AS87</accession>
<feature type="compositionally biased region" description="Low complexity" evidence="1">
    <location>
        <begin position="24"/>
        <end position="37"/>
    </location>
</feature>
<feature type="region of interest" description="Disordered" evidence="1">
    <location>
        <begin position="1"/>
        <end position="43"/>
    </location>
</feature>
<evidence type="ECO:0000313" key="3">
    <source>
        <dbReference type="Proteomes" id="UP000324106"/>
    </source>
</evidence>
<name>A0A5P2AS87_STRVZ</name>
<organism evidence="2 3">
    <name type="scientific">Streptomyces venezuelae</name>
    <dbReference type="NCBI Taxonomy" id="54571"/>
    <lineage>
        <taxon>Bacteria</taxon>
        <taxon>Bacillati</taxon>
        <taxon>Actinomycetota</taxon>
        <taxon>Actinomycetes</taxon>
        <taxon>Kitasatosporales</taxon>
        <taxon>Streptomycetaceae</taxon>
        <taxon>Streptomyces</taxon>
    </lineage>
</organism>
<proteinExistence type="predicted"/>
<dbReference type="EMBL" id="CP029194">
    <property type="protein sequence ID" value="QES20687.1"/>
    <property type="molecule type" value="Genomic_DNA"/>
</dbReference>
<gene>
    <name evidence="2" type="ORF">DEJ46_17465</name>
</gene>
<dbReference type="Proteomes" id="UP000324106">
    <property type="component" value="Chromosome"/>
</dbReference>
<reference evidence="2 3" key="1">
    <citation type="submission" date="2018-05" db="EMBL/GenBank/DDBJ databases">
        <title>Streptomyces venezuelae.</title>
        <authorList>
            <person name="Kim W."/>
            <person name="Lee N."/>
            <person name="Cho B.-K."/>
        </authorList>
    </citation>
    <scope>NUCLEOTIDE SEQUENCE [LARGE SCALE GENOMIC DNA]</scope>
    <source>
        <strain evidence="2 3">ATCC 15068</strain>
    </source>
</reference>